<dbReference type="Pfam" id="PF20431">
    <property type="entry name" value="E_motif"/>
    <property type="match status" value="1"/>
</dbReference>
<protein>
    <recommendedName>
        <fullName evidence="7">Pentatricopeptide repeat-containing protein</fullName>
    </recommendedName>
</protein>
<dbReference type="InterPro" id="IPR002885">
    <property type="entry name" value="PPR_rpt"/>
</dbReference>
<feature type="region of interest" description="Disordered" evidence="4">
    <location>
        <begin position="611"/>
        <end position="636"/>
    </location>
</feature>
<comment type="caution">
    <text evidence="5">The sequence shown here is derived from an EMBL/GenBank/DDBJ whole genome shotgun (WGS) entry which is preliminary data.</text>
</comment>
<dbReference type="Pfam" id="PF13041">
    <property type="entry name" value="PPR_2"/>
    <property type="match status" value="1"/>
</dbReference>
<proteinExistence type="inferred from homology"/>
<dbReference type="PANTHER" id="PTHR47926">
    <property type="entry name" value="PENTATRICOPEPTIDE REPEAT-CONTAINING PROTEIN"/>
    <property type="match status" value="1"/>
</dbReference>
<feature type="repeat" description="PPR" evidence="3">
    <location>
        <begin position="277"/>
        <end position="311"/>
    </location>
</feature>
<evidence type="ECO:0000256" key="4">
    <source>
        <dbReference type="SAM" id="MobiDB-lite"/>
    </source>
</evidence>
<dbReference type="InterPro" id="IPR011990">
    <property type="entry name" value="TPR-like_helical_dom_sf"/>
</dbReference>
<dbReference type="FunFam" id="1.25.40.10:FF:001156">
    <property type="entry name" value="Pentatricopeptide repeat-containing protein At5g61800"/>
    <property type="match status" value="1"/>
</dbReference>
<dbReference type="Gene3D" id="1.25.40.10">
    <property type="entry name" value="Tetratricopeptide repeat domain"/>
    <property type="match status" value="4"/>
</dbReference>
<evidence type="ECO:0000256" key="3">
    <source>
        <dbReference type="PROSITE-ProRule" id="PRU00708"/>
    </source>
</evidence>
<dbReference type="PROSITE" id="PS51375">
    <property type="entry name" value="PPR"/>
    <property type="match status" value="3"/>
</dbReference>
<keyword evidence="1" id="KW-0677">Repeat</keyword>
<name>A0A843WQ08_COLES</name>
<dbReference type="Proteomes" id="UP000652761">
    <property type="component" value="Unassembled WGS sequence"/>
</dbReference>
<organism evidence="5 6">
    <name type="scientific">Colocasia esculenta</name>
    <name type="common">Wild taro</name>
    <name type="synonym">Arum esculentum</name>
    <dbReference type="NCBI Taxonomy" id="4460"/>
    <lineage>
        <taxon>Eukaryota</taxon>
        <taxon>Viridiplantae</taxon>
        <taxon>Streptophyta</taxon>
        <taxon>Embryophyta</taxon>
        <taxon>Tracheophyta</taxon>
        <taxon>Spermatophyta</taxon>
        <taxon>Magnoliopsida</taxon>
        <taxon>Liliopsida</taxon>
        <taxon>Araceae</taxon>
        <taxon>Aroideae</taxon>
        <taxon>Colocasieae</taxon>
        <taxon>Colocasia</taxon>
    </lineage>
</organism>
<keyword evidence="6" id="KW-1185">Reference proteome</keyword>
<evidence type="ECO:0000313" key="5">
    <source>
        <dbReference type="EMBL" id="MQM13543.1"/>
    </source>
</evidence>
<evidence type="ECO:0000256" key="2">
    <source>
        <dbReference type="ARBA" id="ARBA00061659"/>
    </source>
</evidence>
<dbReference type="NCBIfam" id="TIGR00756">
    <property type="entry name" value="PPR"/>
    <property type="match status" value="3"/>
</dbReference>
<dbReference type="Pfam" id="PF01535">
    <property type="entry name" value="PPR"/>
    <property type="match status" value="5"/>
</dbReference>
<dbReference type="InterPro" id="IPR046960">
    <property type="entry name" value="PPR_At4g14850-like_plant"/>
</dbReference>
<evidence type="ECO:0008006" key="7">
    <source>
        <dbReference type="Google" id="ProtNLM"/>
    </source>
</evidence>
<sequence length="636" mass="70479">MSLIRFPSAAASFPAVRDPSVGSLLESCKTLVALHQIHTRIIRKGLEQDPFVVSRFLCLCGTLCPSSPRYDREVFDRVIDPNLCLWNTVVKAHAERSTLPEALSFFRLMRRRAEVRPDGFTFPPLLKSCANAGALREGASIHGAIFRFGLEADVFVGTALIDLYGKCREIASAGKVFFAMGNPNVVSWTALIVGLLTCADLKSARNLFDKMPAKNITTWNAMIDGYVKSGDLQSARGLFDEMPEKNVVSFTSLINGYAKAGDMASAKCLFEQMDEEDIFSWSAMISGYAQNGQPNEAIKLFFDMYNHGVRPDKFVLVGLLSACSQLGCLELAKWADTYVTQSQIDFKQVHVMAALIDMNAKCGNMERARILFEALPDRNLMTYCSMMQGYSFQGLGAKAIELFPRLLHEGLTPDDVTFTVALAACNYAGLVSEGKKYFELMENDYQIVPSSDQYACMVDLLARAGHLTEAYDLIKSMKVEPHGAVWGAVLRACCIYGNVELGEVVAKKLFDIEPTNAGNYVLLSNIYAAANRWEDVSEVRNMMKERFQLMEKISHVTCRFAQGTYVNIAADLYNVTCHQQFIHLSAGLVLFSLSNAYMSTAMLHHITHEQQGSRRWPQPLSTGGDGDQPQRLLAAG</sequence>
<dbReference type="GO" id="GO:0003723">
    <property type="term" value="F:RNA binding"/>
    <property type="evidence" value="ECO:0007669"/>
    <property type="project" value="InterPro"/>
</dbReference>
<comment type="similarity">
    <text evidence="2">Belongs to the PPR family. PCMP-E subfamily.</text>
</comment>
<dbReference type="PANTHER" id="PTHR47926:SF467">
    <property type="entry name" value="REPEAT-CONTAINING PROTEIN, PUTATIVE-RELATED"/>
    <property type="match status" value="1"/>
</dbReference>
<reference evidence="5" key="1">
    <citation type="submission" date="2017-07" db="EMBL/GenBank/DDBJ databases">
        <title>Taro Niue Genome Assembly and Annotation.</title>
        <authorList>
            <person name="Atibalentja N."/>
            <person name="Keating K."/>
            <person name="Fields C.J."/>
        </authorList>
    </citation>
    <scope>NUCLEOTIDE SEQUENCE</scope>
    <source>
        <strain evidence="5">Niue_2</strain>
        <tissue evidence="5">Leaf</tissue>
    </source>
</reference>
<dbReference type="AlphaFoldDB" id="A0A843WQ08"/>
<dbReference type="EMBL" id="NMUH01005727">
    <property type="protein sequence ID" value="MQM13543.1"/>
    <property type="molecule type" value="Genomic_DNA"/>
</dbReference>
<feature type="repeat" description="PPR" evidence="3">
    <location>
        <begin position="379"/>
        <end position="413"/>
    </location>
</feature>
<dbReference type="FunFam" id="1.25.40.10:FF:000334">
    <property type="entry name" value="Pentatricopeptide repeat-containing protein"/>
    <property type="match status" value="1"/>
</dbReference>
<gene>
    <name evidence="5" type="ORF">Taro_046463</name>
</gene>
<evidence type="ECO:0000313" key="6">
    <source>
        <dbReference type="Proteomes" id="UP000652761"/>
    </source>
</evidence>
<dbReference type="GO" id="GO:0009451">
    <property type="term" value="P:RNA modification"/>
    <property type="evidence" value="ECO:0007669"/>
    <property type="project" value="InterPro"/>
</dbReference>
<dbReference type="InterPro" id="IPR046848">
    <property type="entry name" value="E_motif"/>
</dbReference>
<evidence type="ECO:0000256" key="1">
    <source>
        <dbReference type="ARBA" id="ARBA00022737"/>
    </source>
</evidence>
<accession>A0A843WQ08</accession>
<dbReference type="OrthoDB" id="185373at2759"/>
<feature type="repeat" description="PPR" evidence="3">
    <location>
        <begin position="215"/>
        <end position="249"/>
    </location>
</feature>